<name>A0AAD4V4A8_PRUDU</name>
<proteinExistence type="predicted"/>
<dbReference type="EMBL" id="JAJFAZ020000007">
    <property type="protein sequence ID" value="KAI5318230.1"/>
    <property type="molecule type" value="Genomic_DNA"/>
</dbReference>
<evidence type="ECO:0000313" key="2">
    <source>
        <dbReference type="Proteomes" id="UP001054821"/>
    </source>
</evidence>
<protein>
    <submittedName>
        <fullName evidence="1">Uncharacterized protein</fullName>
    </submittedName>
</protein>
<dbReference type="AlphaFoldDB" id="A0AAD4V4A8"/>
<evidence type="ECO:0000313" key="1">
    <source>
        <dbReference type="EMBL" id="KAI5318230.1"/>
    </source>
</evidence>
<reference evidence="1 2" key="1">
    <citation type="journal article" date="2022" name="G3 (Bethesda)">
        <title>Whole-genome sequence and methylome profiling of the almond [Prunus dulcis (Mill.) D.A. Webb] cultivar 'Nonpareil'.</title>
        <authorList>
            <person name="D'Amico-Willman K.M."/>
            <person name="Ouma W.Z."/>
            <person name="Meulia T."/>
            <person name="Sideli G.M."/>
            <person name="Gradziel T.M."/>
            <person name="Fresnedo-Ramirez J."/>
        </authorList>
    </citation>
    <scope>NUCLEOTIDE SEQUENCE [LARGE SCALE GENOMIC DNA]</scope>
    <source>
        <strain evidence="1">Clone GOH B32 T37-40</strain>
    </source>
</reference>
<keyword evidence="2" id="KW-1185">Reference proteome</keyword>
<accession>A0AAD4V4A8</accession>
<dbReference type="Proteomes" id="UP001054821">
    <property type="component" value="Chromosome 7"/>
</dbReference>
<comment type="caution">
    <text evidence="1">The sequence shown here is derived from an EMBL/GenBank/DDBJ whole genome shotgun (WGS) entry which is preliminary data.</text>
</comment>
<sequence length="174" mass="19648">MVRLPVLRIISFSIIRVPHSFLGVPPLDRRGRQEYEWTLAESPRCRLYNPCKSWLGHEADPLMGRCEGAVTWSPLDEGDLCLCQAYTEYRHYGGRQLAGSVWFGSHVLVRHSWLKVIIALRDLGDIGTGPEVESFSNYLRQAVVASEGHHGVANVIFGRLALFMLRFLMPNVLG</sequence>
<gene>
    <name evidence="1" type="ORF">L3X38_037938</name>
</gene>
<organism evidence="1 2">
    <name type="scientific">Prunus dulcis</name>
    <name type="common">Almond</name>
    <name type="synonym">Amygdalus dulcis</name>
    <dbReference type="NCBI Taxonomy" id="3755"/>
    <lineage>
        <taxon>Eukaryota</taxon>
        <taxon>Viridiplantae</taxon>
        <taxon>Streptophyta</taxon>
        <taxon>Embryophyta</taxon>
        <taxon>Tracheophyta</taxon>
        <taxon>Spermatophyta</taxon>
        <taxon>Magnoliopsida</taxon>
        <taxon>eudicotyledons</taxon>
        <taxon>Gunneridae</taxon>
        <taxon>Pentapetalae</taxon>
        <taxon>rosids</taxon>
        <taxon>fabids</taxon>
        <taxon>Rosales</taxon>
        <taxon>Rosaceae</taxon>
        <taxon>Amygdaloideae</taxon>
        <taxon>Amygdaleae</taxon>
        <taxon>Prunus</taxon>
    </lineage>
</organism>